<feature type="modified residue" description="4-aspartylphosphate" evidence="3">
    <location>
        <position position="62"/>
    </location>
</feature>
<dbReference type="Pfam" id="PF00072">
    <property type="entry name" value="Response_reg"/>
    <property type="match status" value="1"/>
</dbReference>
<dbReference type="InterPro" id="IPR000792">
    <property type="entry name" value="Tscrpt_reg_LuxR_C"/>
</dbReference>
<name>A0A6N7QRK9_9GAMM</name>
<evidence type="ECO:0000256" key="3">
    <source>
        <dbReference type="PROSITE-ProRule" id="PRU00169"/>
    </source>
</evidence>
<dbReference type="InterPro" id="IPR001789">
    <property type="entry name" value="Sig_transdc_resp-reg_receiver"/>
</dbReference>
<dbReference type="GO" id="GO:0006355">
    <property type="term" value="P:regulation of DNA-templated transcription"/>
    <property type="evidence" value="ECO:0007669"/>
    <property type="project" value="InterPro"/>
</dbReference>
<dbReference type="Pfam" id="PF00196">
    <property type="entry name" value="GerE"/>
    <property type="match status" value="1"/>
</dbReference>
<gene>
    <name evidence="6" type="ORF">GH984_05830</name>
</gene>
<evidence type="ECO:0000313" key="7">
    <source>
        <dbReference type="Proteomes" id="UP000433788"/>
    </source>
</evidence>
<dbReference type="InterPro" id="IPR036388">
    <property type="entry name" value="WH-like_DNA-bd_sf"/>
</dbReference>
<organism evidence="6 7">
    <name type="scientific">Spiribacter salilacus</name>
    <dbReference type="NCBI Taxonomy" id="2664894"/>
    <lineage>
        <taxon>Bacteria</taxon>
        <taxon>Pseudomonadati</taxon>
        <taxon>Pseudomonadota</taxon>
        <taxon>Gammaproteobacteria</taxon>
        <taxon>Chromatiales</taxon>
        <taxon>Ectothiorhodospiraceae</taxon>
        <taxon>Spiribacter</taxon>
    </lineage>
</organism>
<dbReference type="GO" id="GO:0003677">
    <property type="term" value="F:DNA binding"/>
    <property type="evidence" value="ECO:0007669"/>
    <property type="project" value="UniProtKB-KW"/>
</dbReference>
<dbReference type="RefSeq" id="WP_153719286.1">
    <property type="nucleotide sequence ID" value="NZ_WJPP01000003.1"/>
</dbReference>
<evidence type="ECO:0000256" key="1">
    <source>
        <dbReference type="ARBA" id="ARBA00022553"/>
    </source>
</evidence>
<accession>A0A6N7QRK9</accession>
<dbReference type="SMART" id="SM00448">
    <property type="entry name" value="REC"/>
    <property type="match status" value="1"/>
</dbReference>
<dbReference type="SMART" id="SM00421">
    <property type="entry name" value="HTH_LUXR"/>
    <property type="match status" value="1"/>
</dbReference>
<dbReference type="Gene3D" id="3.40.50.2300">
    <property type="match status" value="1"/>
</dbReference>
<dbReference type="InterPro" id="IPR058245">
    <property type="entry name" value="NreC/VraR/RcsB-like_REC"/>
</dbReference>
<keyword evidence="1 3" id="KW-0597">Phosphoprotein</keyword>
<dbReference type="PROSITE" id="PS50110">
    <property type="entry name" value="RESPONSE_REGULATORY"/>
    <property type="match status" value="1"/>
</dbReference>
<protein>
    <submittedName>
        <fullName evidence="6">Response regulator</fullName>
    </submittedName>
</protein>
<evidence type="ECO:0000313" key="6">
    <source>
        <dbReference type="EMBL" id="MRH78220.1"/>
    </source>
</evidence>
<reference evidence="6 7" key="1">
    <citation type="submission" date="2019-11" db="EMBL/GenBank/DDBJ databases">
        <authorList>
            <person name="Zhang X.Y."/>
        </authorList>
    </citation>
    <scope>NUCLEOTIDE SEQUENCE [LARGE SCALE GENOMIC DNA]</scope>
    <source>
        <strain evidence="6 7">C176</strain>
    </source>
</reference>
<dbReference type="InterPro" id="IPR011006">
    <property type="entry name" value="CheY-like_superfamily"/>
</dbReference>
<dbReference type="CDD" id="cd06170">
    <property type="entry name" value="LuxR_C_like"/>
    <property type="match status" value="1"/>
</dbReference>
<evidence type="ECO:0000259" key="5">
    <source>
        <dbReference type="PROSITE" id="PS50110"/>
    </source>
</evidence>
<dbReference type="CDD" id="cd17535">
    <property type="entry name" value="REC_NarL-like"/>
    <property type="match status" value="1"/>
</dbReference>
<comment type="caution">
    <text evidence="6">The sequence shown here is derived from an EMBL/GenBank/DDBJ whole genome shotgun (WGS) entry which is preliminary data.</text>
</comment>
<dbReference type="GO" id="GO:0000160">
    <property type="term" value="P:phosphorelay signal transduction system"/>
    <property type="evidence" value="ECO:0007669"/>
    <property type="project" value="InterPro"/>
</dbReference>
<dbReference type="PROSITE" id="PS50043">
    <property type="entry name" value="HTH_LUXR_2"/>
    <property type="match status" value="1"/>
</dbReference>
<evidence type="ECO:0000256" key="2">
    <source>
        <dbReference type="ARBA" id="ARBA00023125"/>
    </source>
</evidence>
<proteinExistence type="predicted"/>
<feature type="domain" description="Response regulatory" evidence="5">
    <location>
        <begin position="11"/>
        <end position="127"/>
    </location>
</feature>
<dbReference type="InterPro" id="IPR039420">
    <property type="entry name" value="WalR-like"/>
</dbReference>
<evidence type="ECO:0000259" key="4">
    <source>
        <dbReference type="PROSITE" id="PS50043"/>
    </source>
</evidence>
<dbReference type="EMBL" id="WJPP01000003">
    <property type="protein sequence ID" value="MRH78220.1"/>
    <property type="molecule type" value="Genomic_DNA"/>
</dbReference>
<dbReference type="PANTHER" id="PTHR43214">
    <property type="entry name" value="TWO-COMPONENT RESPONSE REGULATOR"/>
    <property type="match status" value="1"/>
</dbReference>
<keyword evidence="7" id="KW-1185">Reference proteome</keyword>
<dbReference type="Gene3D" id="1.10.10.10">
    <property type="entry name" value="Winged helix-like DNA-binding domain superfamily/Winged helix DNA-binding domain"/>
    <property type="match status" value="1"/>
</dbReference>
<keyword evidence="2" id="KW-0238">DNA-binding</keyword>
<dbReference type="SUPFAM" id="SSF52172">
    <property type="entry name" value="CheY-like"/>
    <property type="match status" value="1"/>
</dbReference>
<dbReference type="Proteomes" id="UP000433788">
    <property type="component" value="Unassembled WGS sequence"/>
</dbReference>
<dbReference type="PRINTS" id="PR00038">
    <property type="entry name" value="HTHLUXR"/>
</dbReference>
<sequence length="210" mass="23158">MGDEMDEQKLKVLVVEDERMFSDLLTVLLKSHDGIEVVGSASTVRQAVMRCHELLPDVVVLDLNLPDGDGLEVFSQLVAAKPSALAIILSGQAASFACPANLRNNLYAAVDKSQAFDQLKQVIERLLAERMPQFESEESRISRLTRREREIFGLVGQGLTNEQIASRLDRSPQTIATHRKTISVKLRCSGVALMAMAARHHLQHLSDATA</sequence>
<dbReference type="AlphaFoldDB" id="A0A6N7QRK9"/>
<feature type="domain" description="HTH luxR-type" evidence="4">
    <location>
        <begin position="137"/>
        <end position="202"/>
    </location>
</feature>